<feature type="transmembrane region" description="Helical" evidence="6">
    <location>
        <begin position="47"/>
        <end position="68"/>
    </location>
</feature>
<dbReference type="GO" id="GO:0005315">
    <property type="term" value="F:phosphate transmembrane transporter activity"/>
    <property type="evidence" value="ECO:0007669"/>
    <property type="project" value="InterPro"/>
</dbReference>
<dbReference type="Proteomes" id="UP000823964">
    <property type="component" value="Unassembled WGS sequence"/>
</dbReference>
<evidence type="ECO:0000256" key="3">
    <source>
        <dbReference type="ARBA" id="ARBA00022692"/>
    </source>
</evidence>
<dbReference type="Pfam" id="PF01384">
    <property type="entry name" value="PHO4"/>
    <property type="match status" value="1"/>
</dbReference>
<comment type="similarity">
    <text evidence="6">Belongs to the inorganic phosphate transporter (PiT) (TC 2.A.20) family.</text>
</comment>
<evidence type="ECO:0000313" key="8">
    <source>
        <dbReference type="EMBL" id="HIX19449.1"/>
    </source>
</evidence>
<feature type="transmembrane region" description="Helical" evidence="6">
    <location>
        <begin position="185"/>
        <end position="207"/>
    </location>
</feature>
<evidence type="ECO:0000256" key="1">
    <source>
        <dbReference type="ARBA" id="ARBA00004141"/>
    </source>
</evidence>
<evidence type="ECO:0000256" key="2">
    <source>
        <dbReference type="ARBA" id="ARBA00022448"/>
    </source>
</evidence>
<dbReference type="EMBL" id="DXFQ01000040">
    <property type="protein sequence ID" value="HIX19449.1"/>
    <property type="molecule type" value="Genomic_DNA"/>
</dbReference>
<feature type="transmembrane region" description="Helical" evidence="6">
    <location>
        <begin position="110"/>
        <end position="129"/>
    </location>
</feature>
<dbReference type="PANTHER" id="PTHR11101:SF16">
    <property type="entry name" value="PHOSPHATE TRANSPORTER"/>
    <property type="match status" value="1"/>
</dbReference>
<proteinExistence type="inferred from homology"/>
<feature type="transmembrane region" description="Helical" evidence="6">
    <location>
        <begin position="228"/>
        <end position="250"/>
    </location>
</feature>
<evidence type="ECO:0000256" key="5">
    <source>
        <dbReference type="ARBA" id="ARBA00023136"/>
    </source>
</evidence>
<evidence type="ECO:0000256" key="4">
    <source>
        <dbReference type="ARBA" id="ARBA00022989"/>
    </source>
</evidence>
<keyword evidence="4 6" id="KW-1133">Transmembrane helix</keyword>
<feature type="transmembrane region" description="Helical" evidence="6">
    <location>
        <begin position="490"/>
        <end position="509"/>
    </location>
</feature>
<comment type="subcellular location">
    <subcellularLocation>
        <location evidence="1 6">Membrane</location>
        <topology evidence="1 6">Multi-pass membrane protein</topology>
    </subcellularLocation>
</comment>
<feature type="transmembrane region" description="Helical" evidence="6">
    <location>
        <begin position="314"/>
        <end position="334"/>
    </location>
</feature>
<dbReference type="GO" id="GO:0035435">
    <property type="term" value="P:phosphate ion transmembrane transport"/>
    <property type="evidence" value="ECO:0007669"/>
    <property type="project" value="TreeGrafter"/>
</dbReference>
<evidence type="ECO:0000256" key="7">
    <source>
        <dbReference type="SAM" id="Coils"/>
    </source>
</evidence>
<feature type="coiled-coil region" evidence="7">
    <location>
        <begin position="553"/>
        <end position="587"/>
    </location>
</feature>
<keyword evidence="5 6" id="KW-0472">Membrane</keyword>
<dbReference type="GO" id="GO:0016020">
    <property type="term" value="C:membrane"/>
    <property type="evidence" value="ECO:0007669"/>
    <property type="project" value="UniProtKB-SubCell"/>
</dbReference>
<reference evidence="8" key="2">
    <citation type="submission" date="2021-04" db="EMBL/GenBank/DDBJ databases">
        <authorList>
            <person name="Gilroy R."/>
        </authorList>
    </citation>
    <scope>NUCLEOTIDE SEQUENCE</scope>
    <source>
        <strain evidence="8">14975</strain>
    </source>
</reference>
<gene>
    <name evidence="8" type="ORF">H9862_02455</name>
</gene>
<name>A0A9D1VAM0_9BACT</name>
<comment type="caution">
    <text evidence="8">The sequence shown here is derived from an EMBL/GenBank/DDBJ whole genome shotgun (WGS) entry which is preliminary data.</text>
</comment>
<feature type="transmembrane region" description="Helical" evidence="6">
    <location>
        <begin position="464"/>
        <end position="484"/>
    </location>
</feature>
<dbReference type="PANTHER" id="PTHR11101">
    <property type="entry name" value="PHOSPHATE TRANSPORTER"/>
    <property type="match status" value="1"/>
</dbReference>
<evidence type="ECO:0000313" key="9">
    <source>
        <dbReference type="Proteomes" id="UP000823964"/>
    </source>
</evidence>
<keyword evidence="7" id="KW-0175">Coiled coil</keyword>
<keyword evidence="6" id="KW-0592">Phosphate transport</keyword>
<keyword evidence="3 6" id="KW-0812">Transmembrane</keyword>
<reference evidence="8" key="1">
    <citation type="journal article" date="2021" name="PeerJ">
        <title>Extensive microbial diversity within the chicken gut microbiome revealed by metagenomics and culture.</title>
        <authorList>
            <person name="Gilroy R."/>
            <person name="Ravi A."/>
            <person name="Getino M."/>
            <person name="Pursley I."/>
            <person name="Horton D.L."/>
            <person name="Alikhan N.F."/>
            <person name="Baker D."/>
            <person name="Gharbi K."/>
            <person name="Hall N."/>
            <person name="Watson M."/>
            <person name="Adriaenssens E.M."/>
            <person name="Foster-Nyarko E."/>
            <person name="Jarju S."/>
            <person name="Secka A."/>
            <person name="Antonio M."/>
            <person name="Oren A."/>
            <person name="Chaudhuri R.R."/>
            <person name="La Ragione R."/>
            <person name="Hildebrand F."/>
            <person name="Pallen M.J."/>
        </authorList>
    </citation>
    <scope>NUCLEOTIDE SEQUENCE</scope>
    <source>
        <strain evidence="8">14975</strain>
    </source>
</reference>
<evidence type="ECO:0000256" key="6">
    <source>
        <dbReference type="RuleBase" id="RU363058"/>
    </source>
</evidence>
<feature type="transmembrane region" description="Helical" evidence="6">
    <location>
        <begin position="150"/>
        <end position="173"/>
    </location>
</feature>
<feature type="transmembrane region" description="Helical" evidence="6">
    <location>
        <begin position="80"/>
        <end position="98"/>
    </location>
</feature>
<sequence>MSEMYMALLGILLLLAVFDLIVGVSNDAANFLNSGVGCRVAKRSTLLTVAAVGIVLGSSFSGGMMEIARNGVFIPAEFSFHEVMILFLAVMLTDVILLDLFNTFGMPTSTTVSLVFELLGAALATALFVMSRDEAAAQSLGAYINSGKALGIISGIFCSVVVAFSCGVVVMWFSRLLFSFRYRAAYRYIGSLWSALALTAITYFAVFKGLKSSTVISKETLALLEAHLAVATSLSFGFWLVLCAVLQYVFRANTLKLTVFAGTCALALAFAGNDLVNFIGVFMAAESSYHIASEYVAQGGDLASLKMGALAEPVHANLFYLLGAGLIMVGALFFSKKARTVTETEVKLAGHNSGKERFGSCLPARLAVRYAIRASRFICRVTPAPVARFVGERFRPLDEDESGAAFDLVRASVNLTVSALLISLATSLKLPLSTTYVTFMVAMGSSLADRAWGRDSAVYRITGVFTVIGGWFMTGIGACTAAFITASVMMYGGIWGVALMMGIAGFVLVKSSILHGRRSDETVQVLDLSRQDTLREIGETSANRLGRELGIYKATVRALLQEDREALKRLRRKAREINRAVAAEKENMVLPSLQGLSADLAPQGQILFRIHESSIAIAESLLSIVKASYKHIDNNHVGLNEAQAADLLEMGRRLDGLFPDLCRMLQESRFDNLDRLIRQGDDLSAEFAEFITRHLVRASDDETHTRTAILYLNLLNETRVMLRKSFTLLKEQRELFES</sequence>
<organism evidence="8 9">
    <name type="scientific">Candidatus Akkermansia intestinigallinarum</name>
    <dbReference type="NCBI Taxonomy" id="2838431"/>
    <lineage>
        <taxon>Bacteria</taxon>
        <taxon>Pseudomonadati</taxon>
        <taxon>Verrucomicrobiota</taxon>
        <taxon>Verrucomicrobiia</taxon>
        <taxon>Verrucomicrobiales</taxon>
        <taxon>Akkermansiaceae</taxon>
        <taxon>Akkermansia</taxon>
    </lineage>
</organism>
<accession>A0A9D1VAM0</accession>
<keyword evidence="2 6" id="KW-0813">Transport</keyword>
<dbReference type="AlphaFoldDB" id="A0A9D1VAM0"/>
<dbReference type="InterPro" id="IPR001204">
    <property type="entry name" value="Phos_transporter"/>
</dbReference>
<dbReference type="SUPFAM" id="SSF109755">
    <property type="entry name" value="PhoU-like"/>
    <property type="match status" value="1"/>
</dbReference>
<protein>
    <recommendedName>
        <fullName evidence="6">Phosphate transporter</fullName>
    </recommendedName>
</protein>